<evidence type="ECO:0000256" key="1">
    <source>
        <dbReference type="ARBA" id="ARBA00004496"/>
    </source>
</evidence>
<keyword evidence="6" id="KW-0479">Metal-binding</keyword>
<dbReference type="Pfam" id="PF02367">
    <property type="entry name" value="TsaE"/>
    <property type="match status" value="1"/>
</dbReference>
<keyword evidence="12" id="KW-0808">Transferase</keyword>
<keyword evidence="8" id="KW-0067">ATP-binding</keyword>
<dbReference type="GO" id="GO:0046872">
    <property type="term" value="F:metal ion binding"/>
    <property type="evidence" value="ECO:0007669"/>
    <property type="project" value="UniProtKB-KW"/>
</dbReference>
<dbReference type="GO" id="GO:0016740">
    <property type="term" value="F:transferase activity"/>
    <property type="evidence" value="ECO:0007669"/>
    <property type="project" value="UniProtKB-KW"/>
</dbReference>
<dbReference type="PANTHER" id="PTHR33540:SF2">
    <property type="entry name" value="TRNA THREONYLCARBAMOYLADENOSINE BIOSYNTHESIS PROTEIN TSAE"/>
    <property type="match status" value="1"/>
</dbReference>
<dbReference type="PANTHER" id="PTHR33540">
    <property type="entry name" value="TRNA THREONYLCARBAMOYLADENOSINE BIOSYNTHESIS PROTEIN TSAE"/>
    <property type="match status" value="1"/>
</dbReference>
<dbReference type="GO" id="GO:0005524">
    <property type="term" value="F:ATP binding"/>
    <property type="evidence" value="ECO:0007669"/>
    <property type="project" value="UniProtKB-KW"/>
</dbReference>
<keyword evidence="5" id="KW-0819">tRNA processing</keyword>
<dbReference type="InterPro" id="IPR017945">
    <property type="entry name" value="DHBP_synth_RibB-like_a/b_dom"/>
</dbReference>
<evidence type="ECO:0000313" key="12">
    <source>
        <dbReference type="EMBL" id="PIP57042.1"/>
    </source>
</evidence>
<sequence>LRVPITATSANASYQKRPYQISDILENISEKQKSLLDLIVDAGKLPPHEPSTVIDTTLDDPAILRQGEVRLKDKNEILSRSKENTQNLAKELFQKYEGYLGQRPIVFALEGEMGAGKTQFTKGLGKVLGIKEEIVSPTFNLILEYGELAHIDVWRLENPQELEILGFLKMIEDKNKVVAIEWAEKVAEAIRKYRGQAIIIWVKIKYGKNPNDRLISWGAL</sequence>
<evidence type="ECO:0000256" key="3">
    <source>
        <dbReference type="ARBA" id="ARBA00019010"/>
    </source>
</evidence>
<evidence type="ECO:0000259" key="11">
    <source>
        <dbReference type="PROSITE" id="PS51163"/>
    </source>
</evidence>
<evidence type="ECO:0000313" key="13">
    <source>
        <dbReference type="Proteomes" id="UP000230759"/>
    </source>
</evidence>
<feature type="non-terminal residue" evidence="12">
    <location>
        <position position="1"/>
    </location>
</feature>
<dbReference type="Proteomes" id="UP000230759">
    <property type="component" value="Unassembled WGS sequence"/>
</dbReference>
<dbReference type="InterPro" id="IPR027417">
    <property type="entry name" value="P-loop_NTPase"/>
</dbReference>
<dbReference type="SUPFAM" id="SSF55821">
    <property type="entry name" value="YrdC/RibB"/>
    <property type="match status" value="1"/>
</dbReference>
<dbReference type="GO" id="GO:0002949">
    <property type="term" value="P:tRNA threonylcarbamoyladenosine modification"/>
    <property type="evidence" value="ECO:0007669"/>
    <property type="project" value="InterPro"/>
</dbReference>
<name>A0A2H0BH86_9BACT</name>
<keyword evidence="4" id="KW-0963">Cytoplasm</keyword>
<dbReference type="InterPro" id="IPR006070">
    <property type="entry name" value="Sua5-like_dom"/>
</dbReference>
<evidence type="ECO:0000256" key="9">
    <source>
        <dbReference type="ARBA" id="ARBA00022842"/>
    </source>
</evidence>
<protein>
    <recommendedName>
        <fullName evidence="3">tRNA threonylcarbamoyladenosine biosynthesis protein TsaE</fullName>
    </recommendedName>
    <alternativeName>
        <fullName evidence="10">t(6)A37 threonylcarbamoyladenosine biosynthesis protein TsaE</fullName>
    </alternativeName>
</protein>
<proteinExistence type="inferred from homology"/>
<evidence type="ECO:0000256" key="4">
    <source>
        <dbReference type="ARBA" id="ARBA00022490"/>
    </source>
</evidence>
<dbReference type="Gene3D" id="3.90.870.10">
    <property type="entry name" value="DHBP synthase"/>
    <property type="match status" value="1"/>
</dbReference>
<comment type="similarity">
    <text evidence="2">Belongs to the TsaE family.</text>
</comment>
<dbReference type="SUPFAM" id="SSF52540">
    <property type="entry name" value="P-loop containing nucleoside triphosphate hydrolases"/>
    <property type="match status" value="1"/>
</dbReference>
<dbReference type="NCBIfam" id="TIGR00150">
    <property type="entry name" value="T6A_YjeE"/>
    <property type="match status" value="1"/>
</dbReference>
<evidence type="ECO:0000256" key="5">
    <source>
        <dbReference type="ARBA" id="ARBA00022694"/>
    </source>
</evidence>
<dbReference type="PROSITE" id="PS51163">
    <property type="entry name" value="YRDC"/>
    <property type="match status" value="1"/>
</dbReference>
<dbReference type="Gene3D" id="3.40.50.300">
    <property type="entry name" value="P-loop containing nucleotide triphosphate hydrolases"/>
    <property type="match status" value="1"/>
</dbReference>
<evidence type="ECO:0000256" key="2">
    <source>
        <dbReference type="ARBA" id="ARBA00007599"/>
    </source>
</evidence>
<dbReference type="Pfam" id="PF01300">
    <property type="entry name" value="Sua5_yciO_yrdC"/>
    <property type="match status" value="1"/>
</dbReference>
<reference evidence="12 13" key="1">
    <citation type="submission" date="2017-09" db="EMBL/GenBank/DDBJ databases">
        <title>Depth-based differentiation of microbial function through sediment-hosted aquifers and enrichment of novel symbionts in the deep terrestrial subsurface.</title>
        <authorList>
            <person name="Probst A.J."/>
            <person name="Ladd B."/>
            <person name="Jarett J.K."/>
            <person name="Geller-Mcgrath D.E."/>
            <person name="Sieber C.M."/>
            <person name="Emerson J.B."/>
            <person name="Anantharaman K."/>
            <person name="Thomas B.C."/>
            <person name="Malmstrom R."/>
            <person name="Stieglmeier M."/>
            <person name="Klingl A."/>
            <person name="Woyke T."/>
            <person name="Ryan C.M."/>
            <person name="Banfield J.F."/>
        </authorList>
    </citation>
    <scope>NUCLEOTIDE SEQUENCE [LARGE SCALE GENOMIC DNA]</scope>
    <source>
        <strain evidence="12">CG22_combo_CG10-13_8_21_14_all_45_10</strain>
    </source>
</reference>
<dbReference type="EMBL" id="PCSV01000039">
    <property type="protein sequence ID" value="PIP57042.1"/>
    <property type="molecule type" value="Genomic_DNA"/>
</dbReference>
<dbReference type="InterPro" id="IPR003442">
    <property type="entry name" value="T6A_TsaE"/>
</dbReference>
<dbReference type="GO" id="GO:0005737">
    <property type="term" value="C:cytoplasm"/>
    <property type="evidence" value="ECO:0007669"/>
    <property type="project" value="UniProtKB-SubCell"/>
</dbReference>
<comment type="caution">
    <text evidence="12">The sequence shown here is derived from an EMBL/GenBank/DDBJ whole genome shotgun (WGS) entry which is preliminary data.</text>
</comment>
<gene>
    <name evidence="12" type="ORF">COX04_01615</name>
</gene>
<evidence type="ECO:0000256" key="7">
    <source>
        <dbReference type="ARBA" id="ARBA00022741"/>
    </source>
</evidence>
<comment type="subcellular location">
    <subcellularLocation>
        <location evidence="1">Cytoplasm</location>
    </subcellularLocation>
</comment>
<evidence type="ECO:0000256" key="10">
    <source>
        <dbReference type="ARBA" id="ARBA00032441"/>
    </source>
</evidence>
<evidence type="ECO:0000256" key="6">
    <source>
        <dbReference type="ARBA" id="ARBA00022723"/>
    </source>
</evidence>
<keyword evidence="9" id="KW-0460">Magnesium</keyword>
<feature type="domain" description="YrdC-like" evidence="11">
    <location>
        <begin position="1"/>
        <end position="69"/>
    </location>
</feature>
<dbReference type="AlphaFoldDB" id="A0A2H0BH86"/>
<accession>A0A2H0BH86</accession>
<keyword evidence="7" id="KW-0547">Nucleotide-binding</keyword>
<organism evidence="12 13">
    <name type="scientific">Candidatus Woesebacteria bacterium CG22_combo_CG10-13_8_21_14_all_45_10</name>
    <dbReference type="NCBI Taxonomy" id="1975060"/>
    <lineage>
        <taxon>Bacteria</taxon>
        <taxon>Candidatus Woeseibacteriota</taxon>
    </lineage>
</organism>
<evidence type="ECO:0000256" key="8">
    <source>
        <dbReference type="ARBA" id="ARBA00022840"/>
    </source>
</evidence>
<dbReference type="GO" id="GO:0003725">
    <property type="term" value="F:double-stranded RNA binding"/>
    <property type="evidence" value="ECO:0007669"/>
    <property type="project" value="InterPro"/>
</dbReference>